<feature type="compositionally biased region" description="Basic and acidic residues" evidence="1">
    <location>
        <begin position="625"/>
        <end position="634"/>
    </location>
</feature>
<feature type="region of interest" description="Disordered" evidence="1">
    <location>
        <begin position="672"/>
        <end position="691"/>
    </location>
</feature>
<feature type="compositionally biased region" description="Polar residues" evidence="1">
    <location>
        <begin position="558"/>
        <end position="567"/>
    </location>
</feature>
<feature type="region of interest" description="Disordered" evidence="1">
    <location>
        <begin position="234"/>
        <end position="260"/>
    </location>
</feature>
<feature type="region of interest" description="Disordered" evidence="1">
    <location>
        <begin position="297"/>
        <end position="323"/>
    </location>
</feature>
<feature type="compositionally biased region" description="Low complexity" evidence="1">
    <location>
        <begin position="236"/>
        <end position="252"/>
    </location>
</feature>
<dbReference type="Pfam" id="PF24906">
    <property type="entry name" value="Zf_WRKY19"/>
    <property type="match status" value="2"/>
</dbReference>
<keyword evidence="4" id="KW-1185">Reference proteome</keyword>
<feature type="compositionally biased region" description="Low complexity" evidence="1">
    <location>
        <begin position="403"/>
        <end position="421"/>
    </location>
</feature>
<sequence length="899" mass="96993">MLEQPPRCMRHDAETFRVAEELMMLSNCVVTSSVSASPTEPHLDKLQEFSGRMEKNSVKNIIKREPQRTSATRKRQKALSTIFDHVQNASTKQHKANGTSGHVVQAQEPATRPTDILNSRCDVSHSELLQEHRSRFRRVRRRWTTEQRIKNRAYVARFEVQGVPLRAGRSWTEGRLATTTSVATAASAFVLAGGAAGSGVTGLSDGDTYPHLLASPSSLFVDDASDYYGSKREDTTAAWTTSSGPTAAATGARHSSSSMGNYDREAQWRIMQQNQQQHQPSSNQQPMRLHHQVHGAIPSGSIMTGNGNQHTTTGGPYYPSQLNDSERRHLVNAMQGVYSNSNSGSAGTGASNFGYFHPATESPSAGKRPRLSSTTSSSGGSTSTYGRGSPMSSSHGTTPTAGSTSNNNSTSSNANNNNNSSYLRPMDNNPYVGYHQAPLSIQTNTTGYERDNPLPDFNQDWFLSRLSPVTSSNFGGNGNLNSTPGNNGNGSGGLDISSASGANNRLFPPLGLGSPNSSLLGGVELIPEYESGFYSLWNGSNGANIMGYDNDSEPRNSGPGTTTPSSQIYLPEDELKIDYPQLSELNQGDFDYLYGPMESGNQTPTTPSLGNLGTALAKQELTDLAERRHREPQVPERPVPTSSYRKRKTRVQDEPRSTAVSSATNVTTVTPTMRINNSDKPNEGTSNSGFRSMARNATIETKRPLHNHQQQPLSQLPTSSAPNFARSTPSAAANTALNISPPVLPVPFSTRLTPTAQPISGEIGDDVVVEKRPRSRQCDFPGCLNRARSHQKCKKHGGAHQCVYEGCTKNSQSRGLCIAHGGGSRCKVEGCVRAAQSKGLCKSHGGGEFCAVEGCRKKAHLKHLCRNHGGGVRCKNAKCAKWAQRKGWCMAHAKEILGS</sequence>
<name>K3WTS2_GLOUD</name>
<dbReference type="PANTHER" id="PTHR31827">
    <property type="entry name" value="EMB|CAB89363.1"/>
    <property type="match status" value="1"/>
</dbReference>
<feature type="region of interest" description="Disordered" evidence="1">
    <location>
        <begin position="352"/>
        <end position="434"/>
    </location>
</feature>
<dbReference type="AlphaFoldDB" id="K3WTS2"/>
<evidence type="ECO:0000256" key="1">
    <source>
        <dbReference type="SAM" id="MobiDB-lite"/>
    </source>
</evidence>
<feature type="region of interest" description="Disordered" evidence="1">
    <location>
        <begin position="704"/>
        <end position="729"/>
    </location>
</feature>
<feature type="region of interest" description="Disordered" evidence="1">
    <location>
        <begin position="547"/>
        <end position="567"/>
    </location>
</feature>
<dbReference type="STRING" id="431595.K3WTS2"/>
<protein>
    <recommendedName>
        <fullName evidence="2">WRKY19-like zinc finger domain-containing protein</fullName>
    </recommendedName>
</protein>
<reference evidence="3" key="3">
    <citation type="submission" date="2015-02" db="UniProtKB">
        <authorList>
            <consortium name="EnsemblProtists"/>
        </authorList>
    </citation>
    <scope>IDENTIFICATION</scope>
    <source>
        <strain evidence="3">DAOM BR144</strain>
    </source>
</reference>
<feature type="compositionally biased region" description="Low complexity" evidence="1">
    <location>
        <begin position="372"/>
        <end position="389"/>
    </location>
</feature>
<dbReference type="HOGENOM" id="CLU_322259_0_0_1"/>
<evidence type="ECO:0000313" key="3">
    <source>
        <dbReference type="EnsemblProtists" id="PYU1_T008368"/>
    </source>
</evidence>
<organism evidence="3 4">
    <name type="scientific">Globisporangium ultimum (strain ATCC 200006 / CBS 805.95 / DAOM BR144)</name>
    <name type="common">Pythium ultimum</name>
    <dbReference type="NCBI Taxonomy" id="431595"/>
    <lineage>
        <taxon>Eukaryota</taxon>
        <taxon>Sar</taxon>
        <taxon>Stramenopiles</taxon>
        <taxon>Oomycota</taxon>
        <taxon>Peronosporomycetes</taxon>
        <taxon>Pythiales</taxon>
        <taxon>Pythiaceae</taxon>
        <taxon>Globisporangium</taxon>
    </lineage>
</organism>
<accession>K3WTS2</accession>
<feature type="compositionally biased region" description="Polar residues" evidence="1">
    <location>
        <begin position="390"/>
        <end position="402"/>
    </location>
</feature>
<feature type="compositionally biased region" description="Low complexity" evidence="1">
    <location>
        <begin position="709"/>
        <end position="720"/>
    </location>
</feature>
<feature type="compositionally biased region" description="Polar residues" evidence="1">
    <location>
        <begin position="673"/>
        <end position="690"/>
    </location>
</feature>
<feature type="region of interest" description="Disordered" evidence="1">
    <location>
        <begin position="474"/>
        <end position="496"/>
    </location>
</feature>
<feature type="compositionally biased region" description="Low complexity" evidence="1">
    <location>
        <begin position="304"/>
        <end position="315"/>
    </location>
</feature>
<dbReference type="EMBL" id="GL376613">
    <property type="status" value="NOT_ANNOTATED_CDS"/>
    <property type="molecule type" value="Genomic_DNA"/>
</dbReference>
<dbReference type="InParanoid" id="K3WTS2"/>
<reference evidence="4" key="1">
    <citation type="journal article" date="2010" name="Genome Biol.">
        <title>Genome sequence of the necrotrophic plant pathogen Pythium ultimum reveals original pathogenicity mechanisms and effector repertoire.</title>
        <authorList>
            <person name="Levesque C.A."/>
            <person name="Brouwer H."/>
            <person name="Cano L."/>
            <person name="Hamilton J.P."/>
            <person name="Holt C."/>
            <person name="Huitema E."/>
            <person name="Raffaele S."/>
            <person name="Robideau G.P."/>
            <person name="Thines M."/>
            <person name="Win J."/>
            <person name="Zerillo M.M."/>
            <person name="Beakes G.W."/>
            <person name="Boore J.L."/>
            <person name="Busam D."/>
            <person name="Dumas B."/>
            <person name="Ferriera S."/>
            <person name="Fuerstenberg S.I."/>
            <person name="Gachon C.M."/>
            <person name="Gaulin E."/>
            <person name="Govers F."/>
            <person name="Grenville-Briggs L."/>
            <person name="Horner N."/>
            <person name="Hostetler J."/>
            <person name="Jiang R.H."/>
            <person name="Johnson J."/>
            <person name="Krajaejun T."/>
            <person name="Lin H."/>
            <person name="Meijer H.J."/>
            <person name="Moore B."/>
            <person name="Morris P."/>
            <person name="Phuntmart V."/>
            <person name="Puiu D."/>
            <person name="Shetty J."/>
            <person name="Stajich J.E."/>
            <person name="Tripathy S."/>
            <person name="Wawra S."/>
            <person name="van West P."/>
            <person name="Whitty B.R."/>
            <person name="Coutinho P.M."/>
            <person name="Henrissat B."/>
            <person name="Martin F."/>
            <person name="Thomas P.D."/>
            <person name="Tyler B.M."/>
            <person name="De Vries R.P."/>
            <person name="Kamoun S."/>
            <person name="Yandell M."/>
            <person name="Tisserat N."/>
            <person name="Buell C.R."/>
        </authorList>
    </citation>
    <scope>NUCLEOTIDE SEQUENCE</scope>
    <source>
        <strain evidence="4">DAOM:BR144</strain>
    </source>
</reference>
<evidence type="ECO:0000313" key="4">
    <source>
        <dbReference type="Proteomes" id="UP000019132"/>
    </source>
</evidence>
<dbReference type="eggNOG" id="ENOG502QW6B">
    <property type="taxonomic scope" value="Eukaryota"/>
</dbReference>
<proteinExistence type="predicted"/>
<dbReference type="EnsemblProtists" id="PYU1_T008368">
    <property type="protein sequence ID" value="PYU1_T008368"/>
    <property type="gene ID" value="PYU1_G008352"/>
</dbReference>
<feature type="region of interest" description="Disordered" evidence="1">
    <location>
        <begin position="625"/>
        <end position="664"/>
    </location>
</feature>
<dbReference type="VEuPathDB" id="FungiDB:PYU1_G008352"/>
<evidence type="ECO:0000259" key="2">
    <source>
        <dbReference type="Pfam" id="PF24906"/>
    </source>
</evidence>
<reference evidence="4" key="2">
    <citation type="submission" date="2010-04" db="EMBL/GenBank/DDBJ databases">
        <authorList>
            <person name="Buell R."/>
            <person name="Hamilton J."/>
            <person name="Hostetler J."/>
        </authorList>
    </citation>
    <scope>NUCLEOTIDE SEQUENCE [LARGE SCALE GENOMIC DNA]</scope>
    <source>
        <strain evidence="4">DAOM:BR144</strain>
    </source>
</reference>
<dbReference type="InterPro" id="IPR056866">
    <property type="entry name" value="Znf_WRKY19"/>
</dbReference>
<dbReference type="Proteomes" id="UP000019132">
    <property type="component" value="Unassembled WGS sequence"/>
</dbReference>
<feature type="domain" description="WRKY19-like zinc finger" evidence="2">
    <location>
        <begin position="802"/>
        <end position="822"/>
    </location>
</feature>
<dbReference type="PANTHER" id="PTHR31827:SF1">
    <property type="entry name" value="EMB|CAB89363.1"/>
    <property type="match status" value="1"/>
</dbReference>
<feature type="compositionally biased region" description="Low complexity" evidence="1">
    <location>
        <begin position="474"/>
        <end position="486"/>
    </location>
</feature>
<feature type="domain" description="WRKY19-like zinc finger" evidence="2">
    <location>
        <begin position="823"/>
        <end position="846"/>
    </location>
</feature>